<feature type="transmembrane region" description="Helical" evidence="1">
    <location>
        <begin position="12"/>
        <end position="35"/>
    </location>
</feature>
<dbReference type="PANTHER" id="PTHR41710:SF2">
    <property type="entry name" value="GLYCOSYL TRANSFERASE FAMILY 39_83 DOMAIN-CONTAINING PROTEIN"/>
    <property type="match status" value="1"/>
</dbReference>
<evidence type="ECO:0008006" key="4">
    <source>
        <dbReference type="Google" id="ProtNLM"/>
    </source>
</evidence>
<feature type="transmembrane region" description="Helical" evidence="1">
    <location>
        <begin position="90"/>
        <end position="106"/>
    </location>
</feature>
<dbReference type="InterPro" id="IPR019962">
    <property type="entry name" value="CHP03663"/>
</dbReference>
<dbReference type="Proteomes" id="UP000050544">
    <property type="component" value="Unassembled WGS sequence"/>
</dbReference>
<comment type="caution">
    <text evidence="2">The sequence shown here is derived from an EMBL/GenBank/DDBJ whole genome shotgun (WGS) entry which is preliminary data.</text>
</comment>
<proteinExistence type="predicted"/>
<feature type="transmembrane region" description="Helical" evidence="1">
    <location>
        <begin position="220"/>
        <end position="246"/>
    </location>
</feature>
<evidence type="ECO:0000313" key="2">
    <source>
        <dbReference type="EMBL" id="KPL82774.1"/>
    </source>
</evidence>
<feature type="transmembrane region" description="Helical" evidence="1">
    <location>
        <begin position="112"/>
        <end position="130"/>
    </location>
</feature>
<sequence length="584" mass="63963">MSISHEKQEPQSSARLGAGIFIGVFLLGLVLRLIALDQHPLSETEAHLALQAYALAQGQSVPDLAGQPGYLLPTALAFFLLGAREATARFWPALWGILVVGLPWLLRRQLGQPLAILLALGLALDAGLVATSRLATADSLALWSLLGLITFAWRREWRLAGIALALGVLSGASFWLGALILGATWGFWRWIEGSLEVDVPETPYSLYGVSLNGSIPWPRLAISALVAFFLLGSGLGIVGRGLGAAATGLVEFLRGWAAQGTTSPGLLGMALLVYQPLGWVLALGQWMRGWRRMSPLARLSTLWLGVGVILLAVYPGRQVSHLIWVLVPLWILAASTLTQWLGGLREIERTSLLVVATAYFVLLGYLWLNLEGLVPGNVDPQWIWVRGLAFLGAVLLGVALWLVVGWSWGMQVSRQGLFWGGTVFLGLLAFSATWQAAGLGRAPSAQIWGSQPYVAEEDLLLKTLEDVSEWVTGRRDAVDIRVVGIESEALRWALRRFYHAEFVQTLPPLETPSVVITSEVAMPGVSALYRGQDFVWRETSDWSLFLPGEWLSWIIYRKAPLQRQAIVVWVRADRFPQVVNLTNP</sequence>
<protein>
    <recommendedName>
        <fullName evidence="4">Glycosyltransferase RgtA/B/C/D-like domain-containing protein</fullName>
    </recommendedName>
</protein>
<keyword evidence="3" id="KW-1185">Reference proteome</keyword>
<dbReference type="PANTHER" id="PTHR41710">
    <property type="entry name" value="GLYCOSYL TRANSFERASE, FAMILY 39"/>
    <property type="match status" value="1"/>
</dbReference>
<gene>
    <name evidence="2" type="ORF">SE15_11980</name>
</gene>
<accession>A0A0P6XUM3</accession>
<dbReference type="EMBL" id="LGKO01000005">
    <property type="protein sequence ID" value="KPL82774.1"/>
    <property type="molecule type" value="Genomic_DNA"/>
</dbReference>
<feature type="transmembrane region" description="Helical" evidence="1">
    <location>
        <begin position="416"/>
        <end position="437"/>
    </location>
</feature>
<dbReference type="RefSeq" id="WP_054522322.1">
    <property type="nucleotide sequence ID" value="NZ_LGKO01000005.1"/>
</dbReference>
<dbReference type="STRING" id="869279.SE15_11980"/>
<dbReference type="AlphaFoldDB" id="A0A0P6XUM3"/>
<dbReference type="OrthoDB" id="163347at2"/>
<evidence type="ECO:0000313" key="3">
    <source>
        <dbReference type="Proteomes" id="UP000050544"/>
    </source>
</evidence>
<keyword evidence="1" id="KW-0812">Transmembrane</keyword>
<feature type="transmembrane region" description="Helical" evidence="1">
    <location>
        <begin position="321"/>
        <end position="340"/>
    </location>
</feature>
<evidence type="ECO:0000256" key="1">
    <source>
        <dbReference type="SAM" id="Phobius"/>
    </source>
</evidence>
<feature type="transmembrane region" description="Helical" evidence="1">
    <location>
        <begin position="382"/>
        <end position="404"/>
    </location>
</feature>
<feature type="transmembrane region" description="Helical" evidence="1">
    <location>
        <begin position="159"/>
        <end position="181"/>
    </location>
</feature>
<feature type="transmembrane region" description="Helical" evidence="1">
    <location>
        <begin position="266"/>
        <end position="284"/>
    </location>
</feature>
<name>A0A0P6XUM3_9CHLR</name>
<organism evidence="2 3">
    <name type="scientific">Thermanaerothrix daxensis</name>
    <dbReference type="NCBI Taxonomy" id="869279"/>
    <lineage>
        <taxon>Bacteria</taxon>
        <taxon>Bacillati</taxon>
        <taxon>Chloroflexota</taxon>
        <taxon>Anaerolineae</taxon>
        <taxon>Anaerolineales</taxon>
        <taxon>Anaerolineaceae</taxon>
        <taxon>Thermanaerothrix</taxon>
    </lineage>
</organism>
<feature type="transmembrane region" description="Helical" evidence="1">
    <location>
        <begin position="352"/>
        <end position="370"/>
    </location>
</feature>
<reference evidence="2 3" key="1">
    <citation type="submission" date="2015-07" db="EMBL/GenBank/DDBJ databases">
        <title>Whole genome sequence of Thermanaerothrix daxensis DSM 23592.</title>
        <authorList>
            <person name="Hemp J."/>
            <person name="Ward L.M."/>
            <person name="Pace L.A."/>
            <person name="Fischer W.W."/>
        </authorList>
    </citation>
    <scope>NUCLEOTIDE SEQUENCE [LARGE SCALE GENOMIC DNA]</scope>
    <source>
        <strain evidence="2 3">GNS-1</strain>
    </source>
</reference>
<keyword evidence="1" id="KW-0472">Membrane</keyword>
<feature type="transmembrane region" description="Helical" evidence="1">
    <location>
        <begin position="296"/>
        <end position="315"/>
    </location>
</feature>
<keyword evidence="1" id="KW-1133">Transmembrane helix</keyword>